<organism evidence="3 4">
    <name type="scientific">Rubrivivax rivuli</name>
    <dbReference type="NCBI Taxonomy" id="1862385"/>
    <lineage>
        <taxon>Bacteria</taxon>
        <taxon>Pseudomonadati</taxon>
        <taxon>Pseudomonadota</taxon>
        <taxon>Betaproteobacteria</taxon>
        <taxon>Burkholderiales</taxon>
        <taxon>Sphaerotilaceae</taxon>
        <taxon>Rubrivivax</taxon>
    </lineage>
</organism>
<dbReference type="InterPro" id="IPR005835">
    <property type="entry name" value="NTP_transferase_dom"/>
</dbReference>
<evidence type="ECO:0000256" key="1">
    <source>
        <dbReference type="PROSITE-ProRule" id="PRU00703"/>
    </source>
</evidence>
<dbReference type="Pfam" id="PF00571">
    <property type="entry name" value="CBS"/>
    <property type="match status" value="2"/>
</dbReference>
<dbReference type="CDD" id="cd06426">
    <property type="entry name" value="NTP_transferase_like_2"/>
    <property type="match status" value="1"/>
</dbReference>
<dbReference type="Gene3D" id="3.90.550.10">
    <property type="entry name" value="Spore Coat Polysaccharide Biosynthesis Protein SpsA, Chain A"/>
    <property type="match status" value="1"/>
</dbReference>
<name>A0A437R9P6_9BURK</name>
<dbReference type="InterPro" id="IPR029044">
    <property type="entry name" value="Nucleotide-diphossugar_trans"/>
</dbReference>
<dbReference type="CDD" id="cd04607">
    <property type="entry name" value="CBS_pair_NTP_transferase_assoc"/>
    <property type="match status" value="1"/>
</dbReference>
<keyword evidence="4" id="KW-1185">Reference proteome</keyword>
<dbReference type="Gene3D" id="3.10.580.10">
    <property type="entry name" value="CBS-domain"/>
    <property type="match status" value="1"/>
</dbReference>
<dbReference type="AlphaFoldDB" id="A0A437R9P6"/>
<evidence type="ECO:0000259" key="2">
    <source>
        <dbReference type="PROSITE" id="PS51371"/>
    </source>
</evidence>
<evidence type="ECO:0000313" key="4">
    <source>
        <dbReference type="Proteomes" id="UP000285575"/>
    </source>
</evidence>
<dbReference type="PANTHER" id="PTHR22572">
    <property type="entry name" value="SUGAR-1-PHOSPHATE GUANYL TRANSFERASE"/>
    <property type="match status" value="1"/>
</dbReference>
<evidence type="ECO:0000313" key="3">
    <source>
        <dbReference type="EMBL" id="RVU43452.1"/>
    </source>
</evidence>
<keyword evidence="1" id="KW-0129">CBS domain</keyword>
<reference evidence="3 4" key="1">
    <citation type="submission" date="2019-01" db="EMBL/GenBank/DDBJ databases">
        <authorList>
            <person name="Chen W.-M."/>
        </authorList>
    </citation>
    <scope>NUCLEOTIDE SEQUENCE [LARGE SCALE GENOMIC DNA]</scope>
    <source>
        <strain evidence="3 4">KYPY4</strain>
    </source>
</reference>
<dbReference type="InterPro" id="IPR046342">
    <property type="entry name" value="CBS_dom_sf"/>
</dbReference>
<dbReference type="Proteomes" id="UP000285575">
    <property type="component" value="Unassembled WGS sequence"/>
</dbReference>
<dbReference type="InterPro" id="IPR050486">
    <property type="entry name" value="Mannose-1P_guanyltransferase"/>
</dbReference>
<gene>
    <name evidence="3" type="ORF">EOE66_21180</name>
</gene>
<dbReference type="SMART" id="SM00116">
    <property type="entry name" value="CBS"/>
    <property type="match status" value="2"/>
</dbReference>
<dbReference type="InterPro" id="IPR000644">
    <property type="entry name" value="CBS_dom"/>
</dbReference>
<dbReference type="RefSeq" id="WP_128230735.1">
    <property type="nucleotide sequence ID" value="NZ_SACR01000007.1"/>
</dbReference>
<sequence length="349" mass="39091">MKTWERALVTPDMTLREALGCIDRAGSQMALVVDERRRLLGTLSDGDARRGLLGGLSLADKVSAAMHLNPTVANARESRHAILATMRQRGLHQIPVLDDEGIVVGMEVVDDFLTARERENWVVIMAGGLGTRLAQLTRDTPKPMLRVGSRPLLETIVMGYAAQGFRRFYFAVNYKAEQIEQHFGDGRAFGVEVRYLHEEQRLGTAGPLSLLPERPSHPIVVTNADLLTKEDFGEMVDGHMASGADATMAVRDYEMQVPFGVVRERDGYIEAIDEKPVQRYTVSAGIYVLAPHVLDLVPRDTQFDMPALFEASARQGLRARCHRIEGYWLDIGRLPDYERANLEFDEVFR</sequence>
<dbReference type="SUPFAM" id="SSF54631">
    <property type="entry name" value="CBS-domain pair"/>
    <property type="match status" value="1"/>
</dbReference>
<protein>
    <submittedName>
        <fullName evidence="3">CBS domain-containing protein</fullName>
    </submittedName>
</protein>
<proteinExistence type="predicted"/>
<feature type="domain" description="CBS" evidence="2">
    <location>
        <begin position="66"/>
        <end position="122"/>
    </location>
</feature>
<comment type="caution">
    <text evidence="3">The sequence shown here is derived from an EMBL/GenBank/DDBJ whole genome shotgun (WGS) entry which is preliminary data.</text>
</comment>
<dbReference type="PROSITE" id="PS51371">
    <property type="entry name" value="CBS"/>
    <property type="match status" value="2"/>
</dbReference>
<dbReference type="OrthoDB" id="9788272at2"/>
<accession>A0A437R9P6</accession>
<dbReference type="EMBL" id="SACR01000007">
    <property type="protein sequence ID" value="RVU43452.1"/>
    <property type="molecule type" value="Genomic_DNA"/>
</dbReference>
<feature type="domain" description="CBS" evidence="2">
    <location>
        <begin position="1"/>
        <end position="58"/>
    </location>
</feature>
<dbReference type="Pfam" id="PF00483">
    <property type="entry name" value="NTP_transferase"/>
    <property type="match status" value="1"/>
</dbReference>
<dbReference type="SUPFAM" id="SSF53448">
    <property type="entry name" value="Nucleotide-diphospho-sugar transferases"/>
    <property type="match status" value="1"/>
</dbReference>